<evidence type="ECO:0000256" key="4">
    <source>
        <dbReference type="ARBA" id="ARBA00023180"/>
    </source>
</evidence>
<dbReference type="InParanoid" id="A0A6P8RZD4"/>
<evidence type="ECO:0000256" key="1">
    <source>
        <dbReference type="ARBA" id="ARBA00004370"/>
    </source>
</evidence>
<keyword evidence="2 6" id="KW-0732">Signal</keyword>
<sequence length="309" mass="35102">MRKEFSFKNAFLFLLLLHIDIPPAAPPRHVQNLQGSSGIRPVPNEILYGKVGSNFTMPGLEQDQHDGVIEWEFSSVEKPLAYIATYYFDSHIGPDVFSAYNKRISFFESNGSFVLHQLQKSDEGIYYRKINLTKKWIIDLKVYEPVSNVLVYPVPGENSSILLHCNFSGDGDFIYWSRDGKSVPDGWKLMNRNQTLQVPSTEACSLFRCEIFSAYEKKSNDFIYKNEHCKDWTSIKIAAISSVAGLIIIIIIIIIILLVIYFCCKRRKSSHNKLPEVQKLRSDGNPSPQERSQCLLVSAQAAGSHSEKV</sequence>
<dbReference type="InterPro" id="IPR036179">
    <property type="entry name" value="Ig-like_dom_sf"/>
</dbReference>
<proteinExistence type="predicted"/>
<dbReference type="Gene3D" id="2.60.40.10">
    <property type="entry name" value="Immunoglobulins"/>
    <property type="match status" value="1"/>
</dbReference>
<feature type="signal peptide" evidence="6">
    <location>
        <begin position="1"/>
        <end position="26"/>
    </location>
</feature>
<comment type="subcellular location">
    <subcellularLocation>
        <location evidence="1">Membrane</location>
    </subcellularLocation>
</comment>
<dbReference type="PANTHER" id="PTHR12080">
    <property type="entry name" value="SIGNALING LYMPHOCYTIC ACTIVATION MOLECULE"/>
    <property type="match status" value="1"/>
</dbReference>
<dbReference type="PANTHER" id="PTHR12080:SF48">
    <property type="entry name" value="IMMUNOGLOBULIN SUBTYPE DOMAIN-CONTAINING PROTEIN"/>
    <property type="match status" value="1"/>
</dbReference>
<accession>A0A6P8RZD4</accession>
<evidence type="ECO:0000256" key="6">
    <source>
        <dbReference type="SAM" id="SignalP"/>
    </source>
</evidence>
<dbReference type="OrthoDB" id="6353782at2759"/>
<dbReference type="GeneID" id="117364691"/>
<evidence type="ECO:0000256" key="3">
    <source>
        <dbReference type="ARBA" id="ARBA00023136"/>
    </source>
</evidence>
<keyword evidence="8" id="KW-1185">Reference proteome</keyword>
<keyword evidence="5" id="KW-0812">Transmembrane</keyword>
<evidence type="ECO:0000313" key="9">
    <source>
        <dbReference type="RefSeq" id="XP_033810066.1"/>
    </source>
</evidence>
<reference evidence="9" key="1">
    <citation type="submission" date="2025-08" db="UniProtKB">
        <authorList>
            <consortium name="RefSeq"/>
        </authorList>
    </citation>
    <scope>IDENTIFICATION</scope>
</reference>
<protein>
    <submittedName>
        <fullName evidence="9">Uncharacterized protein LOC117364691 isoform X1</fullName>
    </submittedName>
</protein>
<feature type="domain" description="Ig-like" evidence="7">
    <location>
        <begin position="145"/>
        <end position="211"/>
    </location>
</feature>
<dbReference type="GO" id="GO:0016020">
    <property type="term" value="C:membrane"/>
    <property type="evidence" value="ECO:0007669"/>
    <property type="project" value="UniProtKB-SubCell"/>
</dbReference>
<dbReference type="KEGG" id="gsh:117364691"/>
<dbReference type="Proteomes" id="UP000515159">
    <property type="component" value="Chromosome 1"/>
</dbReference>
<feature type="transmembrane region" description="Helical" evidence="5">
    <location>
        <begin position="237"/>
        <end position="264"/>
    </location>
</feature>
<keyword evidence="3 5" id="KW-0472">Membrane</keyword>
<dbReference type="AlphaFoldDB" id="A0A6P8RZD4"/>
<evidence type="ECO:0000313" key="8">
    <source>
        <dbReference type="Proteomes" id="UP000515159"/>
    </source>
</evidence>
<gene>
    <name evidence="9" type="primary">LOC117364691</name>
</gene>
<dbReference type="InterPro" id="IPR013783">
    <property type="entry name" value="Ig-like_fold"/>
</dbReference>
<organism evidence="8 9">
    <name type="scientific">Geotrypetes seraphini</name>
    <name type="common">Gaboon caecilian</name>
    <name type="synonym">Caecilia seraphini</name>
    <dbReference type="NCBI Taxonomy" id="260995"/>
    <lineage>
        <taxon>Eukaryota</taxon>
        <taxon>Metazoa</taxon>
        <taxon>Chordata</taxon>
        <taxon>Craniata</taxon>
        <taxon>Vertebrata</taxon>
        <taxon>Euteleostomi</taxon>
        <taxon>Amphibia</taxon>
        <taxon>Gymnophiona</taxon>
        <taxon>Geotrypetes</taxon>
    </lineage>
</organism>
<dbReference type="InterPro" id="IPR007110">
    <property type="entry name" value="Ig-like_dom"/>
</dbReference>
<keyword evidence="4" id="KW-0325">Glycoprotein</keyword>
<dbReference type="InterPro" id="IPR015631">
    <property type="entry name" value="CD2/SLAM_rcpt"/>
</dbReference>
<evidence type="ECO:0000259" key="7">
    <source>
        <dbReference type="PROSITE" id="PS50835"/>
    </source>
</evidence>
<feature type="chain" id="PRO_5027917390" evidence="6">
    <location>
        <begin position="27"/>
        <end position="309"/>
    </location>
</feature>
<dbReference type="SUPFAM" id="SSF48726">
    <property type="entry name" value="Immunoglobulin"/>
    <property type="match status" value="1"/>
</dbReference>
<dbReference type="RefSeq" id="XP_033810066.1">
    <property type="nucleotide sequence ID" value="XM_033954175.1"/>
</dbReference>
<dbReference type="PROSITE" id="PS50835">
    <property type="entry name" value="IG_LIKE"/>
    <property type="match status" value="1"/>
</dbReference>
<name>A0A6P8RZD4_GEOSA</name>
<evidence type="ECO:0000256" key="2">
    <source>
        <dbReference type="ARBA" id="ARBA00022729"/>
    </source>
</evidence>
<evidence type="ECO:0000256" key="5">
    <source>
        <dbReference type="SAM" id="Phobius"/>
    </source>
</evidence>
<keyword evidence="5" id="KW-1133">Transmembrane helix</keyword>